<dbReference type="Proteomes" id="UP001212841">
    <property type="component" value="Unassembled WGS sequence"/>
</dbReference>
<feature type="compositionally biased region" description="Basic and acidic residues" evidence="4">
    <location>
        <begin position="84"/>
        <end position="100"/>
    </location>
</feature>
<feature type="compositionally biased region" description="Polar residues" evidence="4">
    <location>
        <begin position="115"/>
        <end position="132"/>
    </location>
</feature>
<dbReference type="GO" id="GO:0005886">
    <property type="term" value="C:plasma membrane"/>
    <property type="evidence" value="ECO:0007669"/>
    <property type="project" value="TreeGrafter"/>
</dbReference>
<dbReference type="InterPro" id="IPR000651">
    <property type="entry name" value="Ras-like_Gua-exchang_fac_N"/>
</dbReference>
<dbReference type="CDD" id="cd06224">
    <property type="entry name" value="REM"/>
    <property type="match status" value="1"/>
</dbReference>
<dbReference type="GO" id="GO:0007265">
    <property type="term" value="P:Ras protein signal transduction"/>
    <property type="evidence" value="ECO:0007669"/>
    <property type="project" value="TreeGrafter"/>
</dbReference>
<feature type="domain" description="N-terminal Ras-GEF" evidence="6">
    <location>
        <begin position="488"/>
        <end position="681"/>
    </location>
</feature>
<dbReference type="Pfam" id="PF00617">
    <property type="entry name" value="RasGEF"/>
    <property type="match status" value="1"/>
</dbReference>
<evidence type="ECO:0000259" key="6">
    <source>
        <dbReference type="PROSITE" id="PS50212"/>
    </source>
</evidence>
<feature type="region of interest" description="Disordered" evidence="4">
    <location>
        <begin position="58"/>
        <end position="150"/>
    </location>
</feature>
<feature type="domain" description="Ras-GEF" evidence="5">
    <location>
        <begin position="855"/>
        <end position="1143"/>
    </location>
</feature>
<feature type="region of interest" description="Disordered" evidence="4">
    <location>
        <begin position="1"/>
        <end position="46"/>
    </location>
</feature>
<organism evidence="7 8">
    <name type="scientific">Rhizophlyctis rosea</name>
    <dbReference type="NCBI Taxonomy" id="64517"/>
    <lineage>
        <taxon>Eukaryota</taxon>
        <taxon>Fungi</taxon>
        <taxon>Fungi incertae sedis</taxon>
        <taxon>Chytridiomycota</taxon>
        <taxon>Chytridiomycota incertae sedis</taxon>
        <taxon>Chytridiomycetes</taxon>
        <taxon>Rhizophlyctidales</taxon>
        <taxon>Rhizophlyctidaceae</taxon>
        <taxon>Rhizophlyctis</taxon>
    </lineage>
</organism>
<feature type="compositionally biased region" description="Low complexity" evidence="4">
    <location>
        <begin position="398"/>
        <end position="411"/>
    </location>
</feature>
<dbReference type="Gene3D" id="1.10.840.10">
    <property type="entry name" value="Ras guanine-nucleotide exchange factors catalytic domain"/>
    <property type="match status" value="1"/>
</dbReference>
<dbReference type="SMART" id="SM00229">
    <property type="entry name" value="RasGEFN"/>
    <property type="match status" value="1"/>
</dbReference>
<feature type="compositionally biased region" description="Gly residues" evidence="4">
    <location>
        <begin position="136"/>
        <end position="150"/>
    </location>
</feature>
<feature type="region of interest" description="Disordered" evidence="4">
    <location>
        <begin position="1027"/>
        <end position="1059"/>
    </location>
</feature>
<keyword evidence="8" id="KW-1185">Reference proteome</keyword>
<feature type="compositionally biased region" description="Polar residues" evidence="4">
    <location>
        <begin position="61"/>
        <end position="74"/>
    </location>
</feature>
<feature type="region of interest" description="Disordered" evidence="4">
    <location>
        <begin position="550"/>
        <end position="615"/>
    </location>
</feature>
<dbReference type="CDD" id="cd00155">
    <property type="entry name" value="RasGEF"/>
    <property type="match status" value="1"/>
</dbReference>
<feature type="region of interest" description="Disordered" evidence="4">
    <location>
        <begin position="708"/>
        <end position="733"/>
    </location>
</feature>
<dbReference type="Pfam" id="PF00618">
    <property type="entry name" value="RasGEF_N"/>
    <property type="match status" value="1"/>
</dbReference>
<sequence length="1150" mass="122672">MRIKLGATTSSSPLKNQTDISSTDSLPEATPSSSNTQTPLPPAVPLITLHKASRSFPSLLGGNSASFSRSNSGLRQGVEGSADDVARDESIREDAEHGDSVADLAGSKPAGGIKGSTSFGRSLGRNASSMSPSGKGDIGGGGGPAGVGAGITRGDGGAGASATRAVGGGVGGGMDSMALFLKPPTFATIQSPGLDLAESTDMLGMGSTDFGAQSFAVDSMLMAATKSRAGVGGGGGSGGWDREGGGSQPIAAWSSEYFPIEEGLLPTTTTHRVMKDSLFPTTSPSMNRPPSSPLARSARDRLASTSTNSLASSDSGSDYEGSADDVSKLEDISTIDQLSKLEELPKLPTKAAPITAPAISSLPSSVPQSPKGQPKITPSKSVLFSRRNRSESSMSIGSPRSSVTVSSTPQPRGDRKRVGPFLIPKADIPKMKAEMGEELFAQLDLRPANSSGDWDPFNVNAIAEDGTPGYSLSKIYPPPFYEMDIEKGKKQVVSGTLPALVQLLAPEGSIDSDYIADFLTTYRYFAEAVDVARLLIVRYVILTSSIPTGNGSSAGSGNVSRKPSIERKNSKKEDKKVKKEKEKEEKKEEKKGGGFLGLGGSSKASSSQPAPQQEVPETVGIVQLRILNIFKKWVDTHAEDFDENDDFYTLFHIFLEDYVKKDPRRLPFAKAMILNLDAKLRQRDQDIEREEVQMKALEQERQYVLHRTSQPREARGSVSSMAPEASGKETLGRFSTATLRSVLSTQTSTSDLSISAPPQGPAPTPAANPSLLHARRHSAILPASFSSSESLNTTSSPNYTPPAAPLASAFSFSTISRTRSSTAPPTTSSPTSSFTGGQSSSPTISRPITALTDIDPATLATQFTLLEHCQFLRINPRELYHQSWNSSTRSLTSPHLTTLIGWFNRVAYGIATEVVSAPSVKERVTQIKRFVFVAQECFKKGNFNSVFEIVAGLNLGAVARLKRTWRALPKKYWEVWEQLNVLVSSEGSYRTYRSTLKTYRASNPKSPIMPYLGVTLSDLTFTEDGNPTYLETPAHPSPTLTASTNALNTSTKPAPSKTEHLPHINFTKFRLVAALISSLKELQGCGVVETATSPGATAPAGGAVVQANWGFVPDERVQTWLRKEWIAFEDAELYDVSRMMEPREGQGGGS</sequence>
<accession>A0AAD5SEZ0</accession>
<protein>
    <submittedName>
        <fullName evidence="7">RasGEF</fullName>
    </submittedName>
</protein>
<dbReference type="InterPro" id="IPR008937">
    <property type="entry name" value="Ras-like_GEF"/>
</dbReference>
<dbReference type="PANTHER" id="PTHR23113">
    <property type="entry name" value="GUANINE NUCLEOTIDE EXCHANGE FACTOR"/>
    <property type="match status" value="1"/>
</dbReference>
<reference evidence="7" key="1">
    <citation type="submission" date="2020-05" db="EMBL/GenBank/DDBJ databases">
        <title>Phylogenomic resolution of chytrid fungi.</title>
        <authorList>
            <person name="Stajich J.E."/>
            <person name="Amses K."/>
            <person name="Simmons R."/>
            <person name="Seto K."/>
            <person name="Myers J."/>
            <person name="Bonds A."/>
            <person name="Quandt C.A."/>
            <person name="Barry K."/>
            <person name="Liu P."/>
            <person name="Grigoriev I."/>
            <person name="Longcore J.E."/>
            <person name="James T.Y."/>
        </authorList>
    </citation>
    <scope>NUCLEOTIDE SEQUENCE</scope>
    <source>
        <strain evidence="7">JEL0318</strain>
    </source>
</reference>
<dbReference type="InterPro" id="IPR001895">
    <property type="entry name" value="RASGEF_cat_dom"/>
</dbReference>
<dbReference type="EMBL" id="JADGJD010000846">
    <property type="protein sequence ID" value="KAJ3048112.1"/>
    <property type="molecule type" value="Genomic_DNA"/>
</dbReference>
<keyword evidence="1 2" id="KW-0344">Guanine-nucleotide releasing factor</keyword>
<dbReference type="PROSITE" id="PS50212">
    <property type="entry name" value="RASGEF_NTER"/>
    <property type="match status" value="1"/>
</dbReference>
<dbReference type="PROSITE" id="PS50009">
    <property type="entry name" value="RASGEF_CAT"/>
    <property type="match status" value="1"/>
</dbReference>
<proteinExistence type="predicted"/>
<dbReference type="GO" id="GO:0005085">
    <property type="term" value="F:guanyl-nucleotide exchange factor activity"/>
    <property type="evidence" value="ECO:0007669"/>
    <property type="project" value="UniProtKB-KW"/>
</dbReference>
<feature type="compositionally biased region" description="Low complexity" evidence="4">
    <location>
        <begin position="303"/>
        <end position="318"/>
    </location>
</feature>
<keyword evidence="3" id="KW-0175">Coiled coil</keyword>
<feature type="compositionally biased region" description="Polar residues" evidence="4">
    <location>
        <begin position="366"/>
        <end position="382"/>
    </location>
</feature>
<dbReference type="SUPFAM" id="SSF48366">
    <property type="entry name" value="Ras GEF"/>
    <property type="match status" value="1"/>
</dbReference>
<gene>
    <name evidence="7" type="primary">RALGPS2</name>
    <name evidence="7" type="ORF">HK097_010867</name>
</gene>
<evidence type="ECO:0000256" key="2">
    <source>
        <dbReference type="PROSITE-ProRule" id="PRU00168"/>
    </source>
</evidence>
<feature type="region of interest" description="Disordered" evidence="4">
    <location>
        <begin position="748"/>
        <end position="769"/>
    </location>
</feature>
<name>A0AAD5SEZ0_9FUNG</name>
<evidence type="ECO:0000259" key="5">
    <source>
        <dbReference type="PROSITE" id="PS50009"/>
    </source>
</evidence>
<evidence type="ECO:0000313" key="7">
    <source>
        <dbReference type="EMBL" id="KAJ3048112.1"/>
    </source>
</evidence>
<feature type="region of interest" description="Disordered" evidence="4">
    <location>
        <begin position="817"/>
        <end position="846"/>
    </location>
</feature>
<dbReference type="InterPro" id="IPR023578">
    <property type="entry name" value="Ras_GEF_dom_sf"/>
</dbReference>
<dbReference type="PANTHER" id="PTHR23113:SF99">
    <property type="entry name" value="RASGEF DOMAIN-CONTAINING PROTEIN"/>
    <property type="match status" value="1"/>
</dbReference>
<dbReference type="AlphaFoldDB" id="A0AAD5SEZ0"/>
<feature type="region of interest" description="Disordered" evidence="4">
    <location>
        <begin position="277"/>
        <end position="325"/>
    </location>
</feature>
<dbReference type="SMART" id="SM00147">
    <property type="entry name" value="RasGEF"/>
    <property type="match status" value="1"/>
</dbReference>
<dbReference type="InterPro" id="IPR036964">
    <property type="entry name" value="RASGEF_cat_dom_sf"/>
</dbReference>
<evidence type="ECO:0000256" key="4">
    <source>
        <dbReference type="SAM" id="MobiDB-lite"/>
    </source>
</evidence>
<feature type="compositionally biased region" description="Low complexity" evidence="4">
    <location>
        <begin position="550"/>
        <end position="560"/>
    </location>
</feature>
<feature type="compositionally biased region" description="Low complexity" evidence="4">
    <location>
        <begin position="817"/>
        <end position="843"/>
    </location>
</feature>
<comment type="caution">
    <text evidence="7">The sequence shown here is derived from an EMBL/GenBank/DDBJ whole genome shotgun (WGS) entry which is preliminary data.</text>
</comment>
<evidence type="ECO:0000256" key="3">
    <source>
        <dbReference type="SAM" id="Coils"/>
    </source>
</evidence>
<feature type="compositionally biased region" description="Polar residues" evidence="4">
    <location>
        <begin position="7"/>
        <end position="38"/>
    </location>
</feature>
<dbReference type="Gene3D" id="1.20.870.10">
    <property type="entry name" value="Son of sevenless (SoS) protein Chain: S domain 1"/>
    <property type="match status" value="1"/>
</dbReference>
<feature type="coiled-coil region" evidence="3">
    <location>
        <begin position="680"/>
        <end position="707"/>
    </location>
</feature>
<evidence type="ECO:0000313" key="8">
    <source>
        <dbReference type="Proteomes" id="UP001212841"/>
    </source>
</evidence>
<feature type="compositionally biased region" description="Polar residues" evidence="4">
    <location>
        <begin position="279"/>
        <end position="289"/>
    </location>
</feature>
<feature type="compositionally biased region" description="Polar residues" evidence="4">
    <location>
        <begin position="1038"/>
        <end position="1053"/>
    </location>
</feature>
<feature type="compositionally biased region" description="Basic and acidic residues" evidence="4">
    <location>
        <begin position="563"/>
        <end position="592"/>
    </location>
</feature>
<evidence type="ECO:0000256" key="1">
    <source>
        <dbReference type="ARBA" id="ARBA00022658"/>
    </source>
</evidence>
<feature type="region of interest" description="Disordered" evidence="4">
    <location>
        <begin position="358"/>
        <end position="420"/>
    </location>
</feature>